<dbReference type="EC" id="3.4.21.83" evidence="8"/>
<dbReference type="Proteomes" id="UP000351155">
    <property type="component" value="Unassembled WGS sequence"/>
</dbReference>
<dbReference type="InterPro" id="IPR051543">
    <property type="entry name" value="Serine_Peptidase_S9A"/>
</dbReference>
<comment type="similarity">
    <text evidence="1">Belongs to the peptidase S9A family.</text>
</comment>
<dbReference type="EMBL" id="CAADIW010000029">
    <property type="protein sequence ID" value="VFS35881.1"/>
    <property type="molecule type" value="Genomic_DNA"/>
</dbReference>
<dbReference type="Gene3D" id="2.130.10.120">
    <property type="entry name" value="Prolyl oligopeptidase, N-terminal domain"/>
    <property type="match status" value="1"/>
</dbReference>
<feature type="signal peptide" evidence="5">
    <location>
        <begin position="1"/>
        <end position="20"/>
    </location>
</feature>
<sequence length="699" mass="79734">MHYFRLMAAGILLAAQWAIAQNLPQPPVAKKVPHATEMFGDTRQDDYAWMRDDTRQNKTVLDYLRQENLYTQHISARWQPLKTQVYKEMQARQVEDNYTQPVRKGHYLYKVDYQRGANFPRILRQKEGETEWALVLDTAGRSKNYDYYAPGRFTVSEDNRYIALAEDYTGDGQYRISVYDSQNRQWLKTQIKQASDDIVFSNDGKLLYYVALQPETLTPDNVMRVELSTGNRHAIWQEKDGQFYTGIARSASDKYLLITLSANDTSEVRYLALDHRDAPLQLLRPRSSGTEYYADHANGRFYIRSNHQNKRFGLYQGDGKTAWQRVLTPEKDYELEGFTLFNRAVVVAERYDGKTHYRKLNFADNHWQSLHFPDQTYMARTGNNSDGRATVFHYIYASLDRPLGYYTWDLASGKVTRIHQKAVPGLEEGTYTSRLIFVPARDGESIPVSLVWRKDRFTQGHNPLLVYGYGAYGMSLDAAFSVPRMSLLDRGFVFALAHVRGGGEKGVGWYLAGKKANKQNSFNDVIDATRGLVKQGYGDARRVYGMGGSAGGLLLAGAVNQAPDLFQAVVLQVPFVDVLNTMLDKTLPLTQQEYGEWGNPNTAADYKAIRAWSPYDNITPNAWPTMLVTTGLYDSRVPYWEAAKYVARLRATNTQKNNVQLLNVNMNSGHSGRSGRYSRLEDSAEAFSFLIFVDSQKNK</sequence>
<dbReference type="PRINTS" id="PR00862">
    <property type="entry name" value="PROLIGOPTASE"/>
</dbReference>
<evidence type="ECO:0000256" key="5">
    <source>
        <dbReference type="SAM" id="SignalP"/>
    </source>
</evidence>
<dbReference type="GO" id="GO:0006508">
    <property type="term" value="P:proteolysis"/>
    <property type="evidence" value="ECO:0007669"/>
    <property type="project" value="UniProtKB-KW"/>
</dbReference>
<evidence type="ECO:0000313" key="9">
    <source>
        <dbReference type="Proteomes" id="UP000351155"/>
    </source>
</evidence>
<feature type="domain" description="Peptidase S9A N-terminal" evidence="7">
    <location>
        <begin position="27"/>
        <end position="418"/>
    </location>
</feature>
<evidence type="ECO:0000256" key="3">
    <source>
        <dbReference type="ARBA" id="ARBA00022801"/>
    </source>
</evidence>
<protein>
    <submittedName>
        <fullName evidence="8">Oligopeptidase B</fullName>
        <ecNumber evidence="8">3.4.21.83</ecNumber>
    </submittedName>
</protein>
<keyword evidence="4" id="KW-0720">Serine protease</keyword>
<dbReference type="InterPro" id="IPR001375">
    <property type="entry name" value="Peptidase_S9_cat"/>
</dbReference>
<reference evidence="8 9" key="1">
    <citation type="submission" date="2019-03" db="EMBL/GenBank/DDBJ databases">
        <authorList>
            <consortium name="Pathogen Informatics"/>
        </authorList>
    </citation>
    <scope>NUCLEOTIDE SEQUENCE [LARGE SCALE GENOMIC DNA]</scope>
    <source>
        <strain evidence="8 9">NCTC12126</strain>
    </source>
</reference>
<keyword evidence="5" id="KW-0732">Signal</keyword>
<evidence type="ECO:0000256" key="1">
    <source>
        <dbReference type="ARBA" id="ARBA00005228"/>
    </source>
</evidence>
<dbReference type="InterPro" id="IPR023302">
    <property type="entry name" value="Pept_S9A_N"/>
</dbReference>
<evidence type="ECO:0000256" key="2">
    <source>
        <dbReference type="ARBA" id="ARBA00022670"/>
    </source>
</evidence>
<proteinExistence type="inferred from homology"/>
<evidence type="ECO:0000313" key="8">
    <source>
        <dbReference type="EMBL" id="VFS35881.1"/>
    </source>
</evidence>
<dbReference type="PANTHER" id="PTHR11757">
    <property type="entry name" value="PROTEASE FAMILY S9A OLIGOPEPTIDASE"/>
    <property type="match status" value="1"/>
</dbReference>
<feature type="chain" id="PRO_5019735581" evidence="5">
    <location>
        <begin position="21"/>
        <end position="699"/>
    </location>
</feature>
<name>A0A484YJR8_9ENTR</name>
<feature type="domain" description="Peptidase S9 prolyl oligopeptidase catalytic" evidence="6">
    <location>
        <begin position="480"/>
        <end position="690"/>
    </location>
</feature>
<keyword evidence="3 8" id="KW-0378">Hydrolase</keyword>
<evidence type="ECO:0000259" key="7">
    <source>
        <dbReference type="Pfam" id="PF02897"/>
    </source>
</evidence>
<dbReference type="InterPro" id="IPR002470">
    <property type="entry name" value="Peptidase_S9A"/>
</dbReference>
<dbReference type="SUPFAM" id="SSF50993">
    <property type="entry name" value="Peptidase/esterase 'gauge' domain"/>
    <property type="match status" value="1"/>
</dbReference>
<dbReference type="InterPro" id="IPR002471">
    <property type="entry name" value="Pept_S9_AS"/>
</dbReference>
<dbReference type="Pfam" id="PF02897">
    <property type="entry name" value="Peptidase_S9_N"/>
    <property type="match status" value="1"/>
</dbReference>
<dbReference type="PANTHER" id="PTHR11757:SF19">
    <property type="entry name" value="PROLYL ENDOPEPTIDASE-LIKE"/>
    <property type="match status" value="1"/>
</dbReference>
<dbReference type="AlphaFoldDB" id="A0A484YJR8"/>
<evidence type="ECO:0000259" key="6">
    <source>
        <dbReference type="Pfam" id="PF00326"/>
    </source>
</evidence>
<keyword evidence="2" id="KW-0645">Protease</keyword>
<dbReference type="GO" id="GO:0004252">
    <property type="term" value="F:serine-type endopeptidase activity"/>
    <property type="evidence" value="ECO:0007669"/>
    <property type="project" value="UniProtKB-EC"/>
</dbReference>
<organism evidence="8 9">
    <name type="scientific">Enterobacter cancerogenus</name>
    <dbReference type="NCBI Taxonomy" id="69218"/>
    <lineage>
        <taxon>Bacteria</taxon>
        <taxon>Pseudomonadati</taxon>
        <taxon>Pseudomonadota</taxon>
        <taxon>Gammaproteobacteria</taxon>
        <taxon>Enterobacterales</taxon>
        <taxon>Enterobacteriaceae</taxon>
        <taxon>Enterobacter</taxon>
        <taxon>Enterobacter cloacae complex</taxon>
    </lineage>
</organism>
<dbReference type="InterPro" id="IPR029058">
    <property type="entry name" value="AB_hydrolase_fold"/>
</dbReference>
<dbReference type="PROSITE" id="PS00708">
    <property type="entry name" value="PRO_ENDOPEP_SER"/>
    <property type="match status" value="1"/>
</dbReference>
<dbReference type="Pfam" id="PF00326">
    <property type="entry name" value="Peptidase_S9"/>
    <property type="match status" value="1"/>
</dbReference>
<dbReference type="SUPFAM" id="SSF53474">
    <property type="entry name" value="alpha/beta-Hydrolases"/>
    <property type="match status" value="1"/>
</dbReference>
<evidence type="ECO:0000256" key="4">
    <source>
        <dbReference type="ARBA" id="ARBA00022825"/>
    </source>
</evidence>
<dbReference type="Gene3D" id="3.40.50.1820">
    <property type="entry name" value="alpha/beta hydrolase"/>
    <property type="match status" value="1"/>
</dbReference>
<gene>
    <name evidence="8" type="primary">ptrB_1</name>
    <name evidence="8" type="ORF">NCTC12126_03544</name>
</gene>
<accession>A0A484YJR8</accession>